<keyword evidence="4" id="KW-1185">Reference proteome</keyword>
<proteinExistence type="predicted"/>
<evidence type="ECO:0000256" key="1">
    <source>
        <dbReference type="SAM" id="Phobius"/>
    </source>
</evidence>
<dbReference type="RefSeq" id="XP_041554131.1">
    <property type="nucleotide sequence ID" value="XM_041701224.1"/>
</dbReference>
<feature type="domain" description="AB hydrolase-1" evidence="2">
    <location>
        <begin position="254"/>
        <end position="357"/>
    </location>
</feature>
<dbReference type="Proteomes" id="UP000654913">
    <property type="component" value="Chromosome 3"/>
</dbReference>
<dbReference type="PANTHER" id="PTHR43689:SF28">
    <property type="entry name" value="HALOALKANE DEHALOGENASE FAMILY PROTEIN (AFU_ORTHOLOGUE AFUA_8G01700)"/>
    <property type="match status" value="1"/>
</dbReference>
<keyword evidence="1" id="KW-0472">Membrane</keyword>
<organism evidence="3 4">
    <name type="scientific">Aspergillus puulaauensis</name>
    <dbReference type="NCBI Taxonomy" id="1220207"/>
    <lineage>
        <taxon>Eukaryota</taxon>
        <taxon>Fungi</taxon>
        <taxon>Dikarya</taxon>
        <taxon>Ascomycota</taxon>
        <taxon>Pezizomycotina</taxon>
        <taxon>Eurotiomycetes</taxon>
        <taxon>Eurotiomycetidae</taxon>
        <taxon>Eurotiales</taxon>
        <taxon>Aspergillaceae</taxon>
        <taxon>Aspergillus</taxon>
    </lineage>
</organism>
<dbReference type="Gene3D" id="3.40.50.1820">
    <property type="entry name" value="alpha/beta hydrolase"/>
    <property type="match status" value="1"/>
</dbReference>
<keyword evidence="1" id="KW-0812">Transmembrane</keyword>
<dbReference type="AlphaFoldDB" id="A0A7R7XI42"/>
<dbReference type="Pfam" id="PF00561">
    <property type="entry name" value="Abhydrolase_1"/>
    <property type="match status" value="1"/>
</dbReference>
<name>A0A7R7XI42_9EURO</name>
<dbReference type="GO" id="GO:0003824">
    <property type="term" value="F:catalytic activity"/>
    <property type="evidence" value="ECO:0007669"/>
    <property type="project" value="InterPro"/>
</dbReference>
<reference evidence="3" key="2">
    <citation type="submission" date="2021-02" db="EMBL/GenBank/DDBJ databases">
        <title>Aspergillus puulaauensis MK2 genome sequence.</title>
        <authorList>
            <person name="Futagami T."/>
            <person name="Mori K."/>
            <person name="Kadooka C."/>
            <person name="Tanaka T."/>
        </authorList>
    </citation>
    <scope>NUCLEOTIDE SEQUENCE</scope>
    <source>
        <strain evidence="3">MK2</strain>
    </source>
</reference>
<gene>
    <name evidence="3" type="ORF">APUU_30162S</name>
</gene>
<protein>
    <recommendedName>
        <fullName evidence="2">AB hydrolase-1 domain-containing protein</fullName>
    </recommendedName>
</protein>
<evidence type="ECO:0000313" key="3">
    <source>
        <dbReference type="EMBL" id="BCS21937.1"/>
    </source>
</evidence>
<dbReference type="OrthoDB" id="284184at2759"/>
<accession>A0A7R7XI42</accession>
<dbReference type="GeneID" id="64971942"/>
<dbReference type="InterPro" id="IPR029058">
    <property type="entry name" value="AB_hydrolase_fold"/>
</dbReference>
<dbReference type="PANTHER" id="PTHR43689">
    <property type="entry name" value="HYDROLASE"/>
    <property type="match status" value="1"/>
</dbReference>
<sequence length="556" mass="63620">MTWTQTESPALNFSLEREPPENSEILYSIRWLWGSVAQLVAFVQALHKVLGIFLFPSKDRLRAVCLLVPTYVLQDLSRIFATIRKSAYSLILRWNGFIEDTQNCTRQRWLAFLWRAVQAIYESISAFLLSFTMCRFYAVCILLPVYISQQLYRRLPTIPRNFRCLISRWNKLIGDTEAYRRQGSVQAQLQLEGKYIFPETEVIRVNLSGKMWINGISWHDNVEEFVVCGARARYIHLRPTANGAANGSHSRKRPIVFLHGNRGWSYMWRKVMAKLLLEGHELFALDWLGHGLSDKPVQRDAMTFELHIRTLTAFVNHVELDNAILVAHHWGGCVALSAIPSLPSSSISGLFLINSFIPPRPREISIHCHLLHAVWFLLTAVLDGYASQSSIARFISPHISERDVECYEAPYQDLPAATRSSAERFSRHAPGIPHFILRKLRETQGWKLCEGILGPRNFSDLNALALLSERDDFVRSYWQSKREEDLDEGMGSKLKTAIAFGARDPLLKDYKDVLVRVVGKNNMVDWAPDGIWLPNAGHYPMEDSPDDIAQLIARLC</sequence>
<evidence type="ECO:0000313" key="4">
    <source>
        <dbReference type="Proteomes" id="UP000654913"/>
    </source>
</evidence>
<evidence type="ECO:0000259" key="2">
    <source>
        <dbReference type="Pfam" id="PF00561"/>
    </source>
</evidence>
<dbReference type="InterPro" id="IPR000639">
    <property type="entry name" value="Epox_hydrolase-like"/>
</dbReference>
<dbReference type="KEGG" id="apuu:APUU_30162S"/>
<dbReference type="InterPro" id="IPR000073">
    <property type="entry name" value="AB_hydrolase_1"/>
</dbReference>
<dbReference type="PRINTS" id="PR00412">
    <property type="entry name" value="EPOXHYDRLASE"/>
</dbReference>
<dbReference type="SUPFAM" id="SSF53474">
    <property type="entry name" value="alpha/beta-Hydrolases"/>
    <property type="match status" value="1"/>
</dbReference>
<feature type="transmembrane region" description="Helical" evidence="1">
    <location>
        <begin position="124"/>
        <end position="147"/>
    </location>
</feature>
<keyword evidence="1" id="KW-1133">Transmembrane helix</keyword>
<dbReference type="EMBL" id="AP024445">
    <property type="protein sequence ID" value="BCS21937.1"/>
    <property type="molecule type" value="Genomic_DNA"/>
</dbReference>
<reference evidence="3" key="1">
    <citation type="submission" date="2021-01" db="EMBL/GenBank/DDBJ databases">
        <authorList>
            <consortium name="Aspergillus puulaauensis MK2 genome sequencing consortium"/>
            <person name="Kazuki M."/>
            <person name="Futagami T."/>
        </authorList>
    </citation>
    <scope>NUCLEOTIDE SEQUENCE</scope>
    <source>
        <strain evidence="3">MK2</strain>
    </source>
</reference>